<keyword evidence="5 8" id="KW-0067">ATP-binding</keyword>
<dbReference type="Proteomes" id="UP000325161">
    <property type="component" value="Chromosome"/>
</dbReference>
<reference evidence="13 14" key="1">
    <citation type="submission" date="2019-08" db="EMBL/GenBank/DDBJ databases">
        <title>Amphibian skin-associated Pigmentiphaga: genome sequence and occurrence across geography and hosts.</title>
        <authorList>
            <person name="Bletz M.C."/>
            <person name="Bunk B."/>
            <person name="Sproeer C."/>
            <person name="Biwer P."/>
            <person name="Reiter S."/>
            <person name="Rabemananjara F.C.E."/>
            <person name="Schulz S."/>
            <person name="Overmann J."/>
            <person name="Vences M."/>
        </authorList>
    </citation>
    <scope>NUCLEOTIDE SEQUENCE [LARGE SCALE GENOMIC DNA]</scope>
    <source>
        <strain evidence="13 14">Mada1488</strain>
    </source>
</reference>
<feature type="binding site" description="in other chain" evidence="8">
    <location>
        <begin position="280"/>
        <end position="281"/>
    </location>
    <ligand>
        <name>deamido-NAD(+)</name>
        <dbReference type="ChEBI" id="CHEBI:58437"/>
        <note>ligand shared between two neighboring subunits</note>
    </ligand>
</feature>
<keyword evidence="6 8" id="KW-0460">Magnesium</keyword>
<evidence type="ECO:0000256" key="9">
    <source>
        <dbReference type="RuleBase" id="RU003811"/>
    </source>
</evidence>
<dbReference type="GO" id="GO:0046872">
    <property type="term" value="F:metal ion binding"/>
    <property type="evidence" value="ECO:0007669"/>
    <property type="project" value="UniProtKB-KW"/>
</dbReference>
<organism evidence="13 14">
    <name type="scientific">Pigmentiphaga aceris</name>
    <dbReference type="NCBI Taxonomy" id="1940612"/>
    <lineage>
        <taxon>Bacteria</taxon>
        <taxon>Pseudomonadati</taxon>
        <taxon>Pseudomonadota</taxon>
        <taxon>Betaproteobacteria</taxon>
        <taxon>Burkholderiales</taxon>
        <taxon>Alcaligenaceae</taxon>
        <taxon>Pigmentiphaga</taxon>
    </lineage>
</organism>
<dbReference type="UniPathway" id="UPA00253">
    <property type="reaction ID" value="UER00333"/>
</dbReference>
<evidence type="ECO:0000259" key="12">
    <source>
        <dbReference type="Pfam" id="PF02540"/>
    </source>
</evidence>
<evidence type="ECO:0000256" key="10">
    <source>
        <dbReference type="RuleBase" id="RU003812"/>
    </source>
</evidence>
<dbReference type="PANTHER" id="PTHR23090:SF7">
    <property type="entry name" value="NH(3)-DEPENDENT NAD(+) SYNTHETASE"/>
    <property type="match status" value="1"/>
</dbReference>
<proteinExistence type="inferred from homology"/>
<evidence type="ECO:0000256" key="11">
    <source>
        <dbReference type="SAM" id="MobiDB-lite"/>
    </source>
</evidence>
<dbReference type="GO" id="GO:0003952">
    <property type="term" value="F:NAD+ synthase (glutamine-hydrolyzing) activity"/>
    <property type="evidence" value="ECO:0007669"/>
    <property type="project" value="InterPro"/>
</dbReference>
<feature type="binding site" description="in other chain" evidence="8">
    <location>
        <position position="193"/>
    </location>
    <ligand>
        <name>deamido-NAD(+)</name>
        <dbReference type="ChEBI" id="CHEBI:58437"/>
        <note>ligand shared between two neighboring subunits</note>
    </ligand>
</feature>
<evidence type="ECO:0000256" key="8">
    <source>
        <dbReference type="HAMAP-Rule" id="MF_00193"/>
    </source>
</evidence>
<evidence type="ECO:0000256" key="1">
    <source>
        <dbReference type="ARBA" id="ARBA00005859"/>
    </source>
</evidence>
<keyword evidence="7 8" id="KW-0520">NAD</keyword>
<feature type="binding site" description="in other chain" evidence="8">
    <location>
        <position position="160"/>
    </location>
    <ligand>
        <name>deamido-NAD(+)</name>
        <dbReference type="ChEBI" id="CHEBI:58437"/>
        <note>ligand shared between two neighboring subunits</note>
    </ligand>
</feature>
<dbReference type="GO" id="GO:0009435">
    <property type="term" value="P:NAD+ biosynthetic process"/>
    <property type="evidence" value="ECO:0007669"/>
    <property type="project" value="UniProtKB-UniRule"/>
</dbReference>
<dbReference type="SUPFAM" id="SSF52402">
    <property type="entry name" value="Adenine nucleotide alpha hydrolases-like"/>
    <property type="match status" value="1"/>
</dbReference>
<comment type="subunit">
    <text evidence="8">Homodimer.</text>
</comment>
<keyword evidence="14" id="KW-1185">Reference proteome</keyword>
<keyword evidence="3 8" id="KW-0479">Metal-binding</keyword>
<protein>
    <recommendedName>
        <fullName evidence="8 10">NH(3)-dependent NAD(+) synthetase</fullName>
        <ecNumber evidence="8 10">6.3.1.5</ecNumber>
    </recommendedName>
</protein>
<dbReference type="NCBIfam" id="NF001979">
    <property type="entry name" value="PRK00768.1"/>
    <property type="match status" value="1"/>
</dbReference>
<evidence type="ECO:0000256" key="2">
    <source>
        <dbReference type="ARBA" id="ARBA00022598"/>
    </source>
</evidence>
<dbReference type="InterPro" id="IPR003694">
    <property type="entry name" value="NAD_synthase"/>
</dbReference>
<gene>
    <name evidence="8 13" type="primary">nadE</name>
    <name evidence="13" type="ORF">FXN63_24470</name>
</gene>
<evidence type="ECO:0000256" key="4">
    <source>
        <dbReference type="ARBA" id="ARBA00022741"/>
    </source>
</evidence>
<keyword evidence="4 8" id="KW-0547">Nucleotide-binding</keyword>
<dbReference type="PANTHER" id="PTHR23090">
    <property type="entry name" value="NH 3 /GLUTAMINE-DEPENDENT NAD + SYNTHETASE"/>
    <property type="match status" value="1"/>
</dbReference>
<dbReference type="AlphaFoldDB" id="A0A5C0B460"/>
<dbReference type="GO" id="GO:0004359">
    <property type="term" value="F:glutaminase activity"/>
    <property type="evidence" value="ECO:0007669"/>
    <property type="project" value="InterPro"/>
</dbReference>
<feature type="binding site" evidence="8">
    <location>
        <position position="231"/>
    </location>
    <ligand>
        <name>ATP</name>
        <dbReference type="ChEBI" id="CHEBI:30616"/>
    </ligand>
</feature>
<feature type="binding site" evidence="8">
    <location>
        <position position="180"/>
    </location>
    <ligand>
        <name>ATP</name>
        <dbReference type="ChEBI" id="CHEBI:30616"/>
    </ligand>
</feature>
<feature type="binding site" evidence="8">
    <location>
        <begin position="65"/>
        <end position="72"/>
    </location>
    <ligand>
        <name>ATP</name>
        <dbReference type="ChEBI" id="CHEBI:30616"/>
    </ligand>
</feature>
<dbReference type="InterPro" id="IPR022926">
    <property type="entry name" value="NH(3)-dep_NAD(+)_synth"/>
</dbReference>
<dbReference type="InterPro" id="IPR014729">
    <property type="entry name" value="Rossmann-like_a/b/a_fold"/>
</dbReference>
<comment type="pathway">
    <text evidence="8">Cofactor biosynthesis; NAD(+) biosynthesis; NAD(+) from deamido-NAD(+) (ammonia route): step 1/1.</text>
</comment>
<feature type="binding site" evidence="8">
    <location>
        <position position="200"/>
    </location>
    <ligand>
        <name>deamido-NAD(+)</name>
        <dbReference type="ChEBI" id="CHEBI:58437"/>
        <note>ligand shared between two neighboring subunits</note>
    </ligand>
</feature>
<dbReference type="GO" id="GO:0005524">
    <property type="term" value="F:ATP binding"/>
    <property type="evidence" value="ECO:0007669"/>
    <property type="project" value="UniProtKB-UniRule"/>
</dbReference>
<feature type="region of interest" description="Disordered" evidence="11">
    <location>
        <begin position="283"/>
        <end position="307"/>
    </location>
</feature>
<feature type="domain" description="NAD/GMP synthase" evidence="12">
    <location>
        <begin position="43"/>
        <end position="283"/>
    </location>
</feature>
<keyword evidence="2 8" id="KW-0436">Ligase</keyword>
<dbReference type="Pfam" id="PF02540">
    <property type="entry name" value="NAD_synthase"/>
    <property type="match status" value="1"/>
</dbReference>
<dbReference type="EMBL" id="CP043046">
    <property type="protein sequence ID" value="QEI08646.1"/>
    <property type="molecule type" value="Genomic_DNA"/>
</dbReference>
<evidence type="ECO:0000256" key="3">
    <source>
        <dbReference type="ARBA" id="ARBA00022723"/>
    </source>
</evidence>
<dbReference type="OrthoDB" id="3266517at2"/>
<name>A0A5C0B460_9BURK</name>
<dbReference type="NCBIfam" id="TIGR00552">
    <property type="entry name" value="nadE"/>
    <property type="match status" value="1"/>
</dbReference>
<dbReference type="EC" id="6.3.1.5" evidence="8 10"/>
<evidence type="ECO:0000313" key="13">
    <source>
        <dbReference type="EMBL" id="QEI08646.1"/>
    </source>
</evidence>
<comment type="function">
    <text evidence="8">Catalyzes the ATP-dependent amidation of deamido-NAD to form NAD. Uses ammonia as a nitrogen source.</text>
</comment>
<evidence type="ECO:0000256" key="6">
    <source>
        <dbReference type="ARBA" id="ARBA00022842"/>
    </source>
</evidence>
<feature type="binding site" evidence="8">
    <location>
        <position position="71"/>
    </location>
    <ligand>
        <name>Mg(2+)</name>
        <dbReference type="ChEBI" id="CHEBI:18420"/>
    </ligand>
</feature>
<dbReference type="HAMAP" id="MF_00193">
    <property type="entry name" value="NadE_ammonia_dep"/>
    <property type="match status" value="1"/>
</dbReference>
<comment type="catalytic activity">
    <reaction evidence="8 10">
        <text>deamido-NAD(+) + NH4(+) + ATP = AMP + diphosphate + NAD(+) + H(+)</text>
        <dbReference type="Rhea" id="RHEA:21188"/>
        <dbReference type="ChEBI" id="CHEBI:15378"/>
        <dbReference type="ChEBI" id="CHEBI:28938"/>
        <dbReference type="ChEBI" id="CHEBI:30616"/>
        <dbReference type="ChEBI" id="CHEBI:33019"/>
        <dbReference type="ChEBI" id="CHEBI:57540"/>
        <dbReference type="ChEBI" id="CHEBI:58437"/>
        <dbReference type="ChEBI" id="CHEBI:456215"/>
        <dbReference type="EC" id="6.3.1.5"/>
    </reaction>
</comment>
<accession>A0A5C0B460</accession>
<dbReference type="Gene3D" id="3.40.50.620">
    <property type="entry name" value="HUPs"/>
    <property type="match status" value="1"/>
</dbReference>
<dbReference type="KEGG" id="pacr:FXN63_24470"/>
<feature type="binding site" evidence="8">
    <location>
        <position position="185"/>
    </location>
    <ligand>
        <name>Mg(2+)</name>
        <dbReference type="ChEBI" id="CHEBI:18420"/>
    </ligand>
</feature>
<dbReference type="CDD" id="cd00553">
    <property type="entry name" value="NAD_synthase"/>
    <property type="match status" value="1"/>
</dbReference>
<dbReference type="RefSeq" id="WP_148818117.1">
    <property type="nucleotide sequence ID" value="NZ_CP043046.1"/>
</dbReference>
<sequence>MNNPLIDPARIPVPPASSDPLAVQRQIARELDVDPVFDAEQQIARRIAFLAQYLMGAGRQCYVLGISGGVDSLVAGLLAQAAVRRVRSQGGNARFIAMRLPYGKQADEADAQLSLETIDADEVLTVDIQPAADAMRAALVQTNFRDAAHEDFVLGNIKARQRMIAQYAVAGAYDGLVIGTDQAAEALMGFFTKHGDGAADVVPLNGLPKRHVQAMAKALGAPMSLAYKVPTADLETLRPQLPDETAFGVTYAEIDDFLEGKPVSAAAFEIVLRTYHASAHKRGLAAKPPVHEHSLSGKPARSLPPHG</sequence>
<comment type="similarity">
    <text evidence="1 8 9">Belongs to the NAD synthetase family.</text>
</comment>
<feature type="binding site" evidence="8">
    <location>
        <position position="209"/>
    </location>
    <ligand>
        <name>ATP</name>
        <dbReference type="ChEBI" id="CHEBI:30616"/>
    </ligand>
</feature>
<dbReference type="GO" id="GO:0005737">
    <property type="term" value="C:cytoplasm"/>
    <property type="evidence" value="ECO:0007669"/>
    <property type="project" value="InterPro"/>
</dbReference>
<evidence type="ECO:0000256" key="5">
    <source>
        <dbReference type="ARBA" id="ARBA00022840"/>
    </source>
</evidence>
<dbReference type="InterPro" id="IPR022310">
    <property type="entry name" value="NAD/GMP_synthase"/>
</dbReference>
<evidence type="ECO:0000313" key="14">
    <source>
        <dbReference type="Proteomes" id="UP000325161"/>
    </source>
</evidence>
<dbReference type="GO" id="GO:0008795">
    <property type="term" value="F:NAD+ synthase activity"/>
    <property type="evidence" value="ECO:0007669"/>
    <property type="project" value="UniProtKB-UniRule"/>
</dbReference>
<evidence type="ECO:0000256" key="7">
    <source>
        <dbReference type="ARBA" id="ARBA00023027"/>
    </source>
</evidence>